<dbReference type="InterPro" id="IPR023370">
    <property type="entry name" value="TrmO-like_N"/>
</dbReference>
<evidence type="ECO:0000256" key="17">
    <source>
        <dbReference type="ARBA" id="ARBA00039316"/>
    </source>
</evidence>
<dbReference type="Gene3D" id="1.20.1580.10">
    <property type="entry name" value="ABC transporter ATPase like domain"/>
    <property type="match status" value="3"/>
</dbReference>
<dbReference type="KEGG" id="vpy:HZI73_07665"/>
<evidence type="ECO:0000256" key="10">
    <source>
        <dbReference type="ARBA" id="ARBA00022833"/>
    </source>
</evidence>
<organism evidence="21 22">
    <name type="scientific">Vallitalea pronyensis</name>
    <dbReference type="NCBI Taxonomy" id="1348613"/>
    <lineage>
        <taxon>Bacteria</taxon>
        <taxon>Bacillati</taxon>
        <taxon>Bacillota</taxon>
        <taxon>Clostridia</taxon>
        <taxon>Lachnospirales</taxon>
        <taxon>Vallitaleaceae</taxon>
        <taxon>Vallitalea</taxon>
    </lineage>
</organism>
<keyword evidence="8" id="KW-0228">DNA excision</keyword>
<evidence type="ECO:0000256" key="16">
    <source>
        <dbReference type="ARBA" id="ARBA00038000"/>
    </source>
</evidence>
<dbReference type="PANTHER" id="PTHR43152:SF3">
    <property type="entry name" value="UVRABC SYSTEM PROTEIN A"/>
    <property type="match status" value="1"/>
</dbReference>
<keyword evidence="11" id="KW-0067">ATP-binding</keyword>
<evidence type="ECO:0000256" key="14">
    <source>
        <dbReference type="ARBA" id="ARBA00023204"/>
    </source>
</evidence>
<dbReference type="SUPFAM" id="SSF118196">
    <property type="entry name" value="YaeB-like"/>
    <property type="match status" value="1"/>
</dbReference>
<dbReference type="Pfam" id="PF01980">
    <property type="entry name" value="TrmO_N"/>
    <property type="match status" value="1"/>
</dbReference>
<evidence type="ECO:0000256" key="3">
    <source>
        <dbReference type="ARBA" id="ARBA00022691"/>
    </source>
</evidence>
<dbReference type="Gene3D" id="3.30.1490.20">
    <property type="entry name" value="ATP-grasp fold, A domain"/>
    <property type="match status" value="1"/>
</dbReference>
<dbReference type="AlphaFoldDB" id="A0A8J8SGD0"/>
<keyword evidence="10" id="KW-0862">Zinc</keyword>
<dbReference type="InterPro" id="IPR027417">
    <property type="entry name" value="P-loop_NTPase"/>
</dbReference>
<dbReference type="PROSITE" id="PS50893">
    <property type="entry name" value="ABC_TRANSPORTER_2"/>
    <property type="match status" value="1"/>
</dbReference>
<dbReference type="RefSeq" id="WP_212697663.1">
    <property type="nucleotide sequence ID" value="NZ_CP058649.1"/>
</dbReference>
<comment type="subcellular location">
    <subcellularLocation>
        <location evidence="1">Cytoplasm</location>
    </subcellularLocation>
</comment>
<dbReference type="Pfam" id="PF17755">
    <property type="entry name" value="UvrA_DNA-bind"/>
    <property type="match status" value="1"/>
</dbReference>
<dbReference type="InterPro" id="IPR036413">
    <property type="entry name" value="YaeB-like_sf"/>
</dbReference>
<dbReference type="Gene3D" id="2.40.30.70">
    <property type="entry name" value="YaeB-like"/>
    <property type="match status" value="1"/>
</dbReference>
<dbReference type="PROSITE" id="PS51668">
    <property type="entry name" value="TSAA_2"/>
    <property type="match status" value="1"/>
</dbReference>
<dbReference type="Gene3D" id="3.40.50.300">
    <property type="entry name" value="P-loop containing nucleotide triphosphate hydrolases"/>
    <property type="match status" value="3"/>
</dbReference>
<evidence type="ECO:0000256" key="2">
    <source>
        <dbReference type="ARBA" id="ARBA00022490"/>
    </source>
</evidence>
<dbReference type="GO" id="GO:0032259">
    <property type="term" value="P:methylation"/>
    <property type="evidence" value="ECO:0007669"/>
    <property type="project" value="UniProtKB-KW"/>
</dbReference>
<dbReference type="GO" id="GO:0005524">
    <property type="term" value="F:ATP binding"/>
    <property type="evidence" value="ECO:0007669"/>
    <property type="project" value="UniProtKB-KW"/>
</dbReference>
<keyword evidence="13" id="KW-0238">DNA-binding</keyword>
<evidence type="ECO:0000256" key="13">
    <source>
        <dbReference type="ARBA" id="ARBA00023125"/>
    </source>
</evidence>
<dbReference type="GO" id="GO:0005737">
    <property type="term" value="C:cytoplasm"/>
    <property type="evidence" value="ECO:0007669"/>
    <property type="project" value="UniProtKB-SubCell"/>
</dbReference>
<feature type="domain" description="TsaA-like" evidence="20">
    <location>
        <begin position="112"/>
        <end position="242"/>
    </location>
</feature>
<evidence type="ECO:0000256" key="12">
    <source>
        <dbReference type="ARBA" id="ARBA00022881"/>
    </source>
</evidence>
<dbReference type="InterPro" id="IPR017871">
    <property type="entry name" value="ABC_transporter-like_CS"/>
</dbReference>
<keyword evidence="14" id="KW-0234">DNA repair</keyword>
<proteinExistence type="inferred from homology"/>
<dbReference type="GO" id="GO:0004518">
    <property type="term" value="F:nuclease activity"/>
    <property type="evidence" value="ECO:0007669"/>
    <property type="project" value="UniProtKB-KW"/>
</dbReference>
<dbReference type="SUPFAM" id="SSF52540">
    <property type="entry name" value="P-loop containing nucleoside triphosphate hydrolases"/>
    <property type="match status" value="2"/>
</dbReference>
<dbReference type="GO" id="GO:0008270">
    <property type="term" value="F:zinc ion binding"/>
    <property type="evidence" value="ECO:0007669"/>
    <property type="project" value="UniProtKB-KW"/>
</dbReference>
<dbReference type="GO" id="GO:0008168">
    <property type="term" value="F:methyltransferase activity"/>
    <property type="evidence" value="ECO:0007669"/>
    <property type="project" value="UniProtKB-KW"/>
</dbReference>
<gene>
    <name evidence="21" type="ORF">HZI73_07665</name>
</gene>
<keyword evidence="7" id="KW-0227">DNA damage</keyword>
<evidence type="ECO:0000256" key="15">
    <source>
        <dbReference type="ARBA" id="ARBA00033753"/>
    </source>
</evidence>
<evidence type="ECO:0000256" key="18">
    <source>
        <dbReference type="ARBA" id="ARBA00042156"/>
    </source>
</evidence>
<dbReference type="Gene3D" id="1.10.8.280">
    <property type="entry name" value="ABC transporter ATPase domain-like"/>
    <property type="match status" value="1"/>
</dbReference>
<evidence type="ECO:0000256" key="5">
    <source>
        <dbReference type="ARBA" id="ARBA00022737"/>
    </source>
</evidence>
<dbReference type="GO" id="GO:0003677">
    <property type="term" value="F:DNA binding"/>
    <property type="evidence" value="ECO:0007669"/>
    <property type="project" value="UniProtKB-KW"/>
</dbReference>
<dbReference type="EMBL" id="CP058649">
    <property type="protein sequence ID" value="QUI22183.1"/>
    <property type="molecule type" value="Genomic_DNA"/>
</dbReference>
<dbReference type="InterPro" id="IPR036414">
    <property type="entry name" value="YaeB_N_sf"/>
</dbReference>
<reference evidence="21" key="1">
    <citation type="submission" date="2020-07" db="EMBL/GenBank/DDBJ databases">
        <title>Vallitalea pronyensis genome.</title>
        <authorList>
            <person name="Postec A."/>
        </authorList>
    </citation>
    <scope>NUCLEOTIDE SEQUENCE</scope>
    <source>
        <strain evidence="21">FatNI3</strain>
    </source>
</reference>
<evidence type="ECO:0000256" key="7">
    <source>
        <dbReference type="ARBA" id="ARBA00022763"/>
    </source>
</evidence>
<evidence type="ECO:0000259" key="20">
    <source>
        <dbReference type="PROSITE" id="PS51668"/>
    </source>
</evidence>
<dbReference type="InterPro" id="IPR003439">
    <property type="entry name" value="ABC_transporter-like_ATP-bd"/>
</dbReference>
<dbReference type="PROSITE" id="PS00211">
    <property type="entry name" value="ABC_TRANSPORTER_1"/>
    <property type="match status" value="2"/>
</dbReference>
<evidence type="ECO:0000256" key="6">
    <source>
        <dbReference type="ARBA" id="ARBA00022741"/>
    </source>
</evidence>
<keyword evidence="6" id="KW-0547">Nucleotide-binding</keyword>
<sequence>MKKITCQPIGDYHRIHPEDGEEKGTIIRLQEGFEKALINLDHFSHCLIFTQTKDKLFCYGTKIREVDEKKGQMVIDEGLEGEIMDIKPYFPCEERLEKPVKQLKDPALLFHGNPIGEYLYVNNKGIIQFSESESLTSLEIESTLEKVQEGDYLRLIWWFDRFDKAEYRKNRMCKPPYEHAPRCGIFATRSPVRPNPLASTVVKVEAVDKHNHFLRVSGFDGFEHTMILQMMPYDEVPIFDDTRVPKWVEHWTDYKVFEEAKGQIDIMPIEADMGKDEETVFMEELEGESSTEDLKLNAHEIVIEHASIHNLKDISVSIPKEKITVITGVSGSGKSSLAFDTIYHESQKQFIDLVSGGSPIGDDLNDSKVEKITGLQPSIAIEQRNLGMNPRSTVGTVSRTADYLKLLFATIGERLCPHCHVPVSDHSVCSQCGTIFFSLTPALFSYNHPDYMCPVCKGLGEELQVDINLIISHPEKSILDGASIYWGNLRKHREKPNANWMKGEALALADDMKEDLEVPFKELSDSFKEQLLYGTHGREVSLNFKNSNGRKGTITRPVEGVVNTIYRLLKDNKSEKSIAHLERFIVKKKCSRCHGERLKEEGRLVKINRTRYPEAASMSITHLRAWCHRTYNALNPEDRDKSKAIFMKILSRLKKIDQVGLGYLSLNRSVPSLSGGEAQRLKIATQFGSGLTNILYIMDEPSKGLHPKDYGFLIETIKDLKKMHNTVIMVEHKKAFINMADYMVEIGPRAGKYGGALIRAEEVSQHQRKLSNQDIKIDTHKQHEEDYKHVYGFSLKGDSIHMDKALTLQGASTHNLKNIDVKVPLSKLICVMGVSGSGKSSLVSKTFYPAICKALGKRTDTMGHYKAIMGTEHIQEIYHVTQKAIGKTPRSNPGTYTGVFDLIREFYATLHQAKKMKLTKEHFSFNSKKGQCPECKGAGQIAVPMHFMPDIYIPCGACNGRRYQKKVLEVAYKEHHIADVLDLEIGEVKALFKDEEKIFAILDMLDKVGLSYIKLGQSATTLSGGEAQRIKLAKELCLGKTKGVLYILDEPTTGLHDEDVKKVIYILKELTNNGATVMVIEHHPLLIQQADWVIEMGPEGGDLGGYIVKEGWLKKES</sequence>
<feature type="domain" description="ABC transporter" evidence="19">
    <location>
        <begin position="795"/>
        <end position="1117"/>
    </location>
</feature>
<keyword evidence="22" id="KW-1185">Reference proteome</keyword>
<keyword evidence="4" id="KW-0479">Metal-binding</keyword>
<comment type="similarity">
    <text evidence="16">Belongs to the ABC transporter superfamily. UvrA family.</text>
</comment>
<evidence type="ECO:0000256" key="9">
    <source>
        <dbReference type="ARBA" id="ARBA00022771"/>
    </source>
</evidence>
<dbReference type="Pfam" id="PF00005">
    <property type="entry name" value="ABC_tran"/>
    <property type="match status" value="1"/>
</dbReference>
<accession>A0A8J8SGD0</accession>
<keyword evidence="21" id="KW-0808">Transferase</keyword>
<evidence type="ECO:0000256" key="8">
    <source>
        <dbReference type="ARBA" id="ARBA00022769"/>
    </source>
</evidence>
<evidence type="ECO:0000256" key="1">
    <source>
        <dbReference type="ARBA" id="ARBA00004496"/>
    </source>
</evidence>
<evidence type="ECO:0000313" key="22">
    <source>
        <dbReference type="Proteomes" id="UP000683246"/>
    </source>
</evidence>
<evidence type="ECO:0000313" key="21">
    <source>
        <dbReference type="EMBL" id="QUI22183.1"/>
    </source>
</evidence>
<evidence type="ECO:0000256" key="11">
    <source>
        <dbReference type="ARBA" id="ARBA00022840"/>
    </source>
</evidence>
<evidence type="ECO:0000256" key="4">
    <source>
        <dbReference type="ARBA" id="ARBA00022723"/>
    </source>
</evidence>
<keyword evidence="21" id="KW-0489">Methyltransferase</keyword>
<keyword evidence="12" id="KW-0267">Excision nuclease</keyword>
<keyword evidence="3" id="KW-0949">S-adenosyl-L-methionine</keyword>
<keyword evidence="5" id="KW-0677">Repeat</keyword>
<dbReference type="GO" id="GO:0006281">
    <property type="term" value="P:DNA repair"/>
    <property type="evidence" value="ECO:0007669"/>
    <property type="project" value="UniProtKB-KW"/>
</dbReference>
<dbReference type="GO" id="GO:0016887">
    <property type="term" value="F:ATP hydrolysis activity"/>
    <property type="evidence" value="ECO:0007669"/>
    <property type="project" value="InterPro"/>
</dbReference>
<keyword evidence="2" id="KW-0963">Cytoplasm</keyword>
<dbReference type="InterPro" id="IPR041552">
    <property type="entry name" value="UvrA_DNA-bd"/>
</dbReference>
<dbReference type="Proteomes" id="UP000683246">
    <property type="component" value="Chromosome"/>
</dbReference>
<dbReference type="InterPro" id="IPR013815">
    <property type="entry name" value="ATP_grasp_subdomain_1"/>
</dbReference>
<comment type="similarity">
    <text evidence="15">Belongs to the tRNA methyltransferase O family.</text>
</comment>
<dbReference type="PANTHER" id="PTHR43152">
    <property type="entry name" value="UVRABC SYSTEM PROTEIN A"/>
    <property type="match status" value="1"/>
</dbReference>
<protein>
    <recommendedName>
        <fullName evidence="17">UvrABC system protein A</fullName>
    </recommendedName>
    <alternativeName>
        <fullName evidence="18">Excinuclease ABC subunit A</fullName>
    </alternativeName>
</protein>
<name>A0A8J8SGD0_9FIRM</name>
<evidence type="ECO:0000259" key="19">
    <source>
        <dbReference type="PROSITE" id="PS50893"/>
    </source>
</evidence>
<keyword evidence="9" id="KW-0863">Zinc-finger</keyword>